<evidence type="ECO:0000259" key="1">
    <source>
        <dbReference type="PROSITE" id="PS51186"/>
    </source>
</evidence>
<protein>
    <recommendedName>
        <fullName evidence="1">N-acetyltransferase domain-containing protein</fullName>
    </recommendedName>
</protein>
<sequence>MPPIPPEDMAEVAGAVRAGLLAHRRTMMPERRDGGLGRPLAFARRDAEGRVVAGLVGEVALDWLYIDKFWVDEGLRGQGLGKRLLAAAELEAQRLGAVGAHLNTSSFQAPDFYLAQGYVEIGRLKGRPAGHDRIWFSKSF</sequence>
<dbReference type="Proteomes" id="UP000188879">
    <property type="component" value="Unassembled WGS sequence"/>
</dbReference>
<dbReference type="PROSITE" id="PS51186">
    <property type="entry name" value="GNAT"/>
    <property type="match status" value="1"/>
</dbReference>
<dbReference type="EMBL" id="MLCO01000005">
    <property type="protein sequence ID" value="ONG59064.1"/>
    <property type="molecule type" value="Genomic_DNA"/>
</dbReference>
<evidence type="ECO:0000313" key="2">
    <source>
        <dbReference type="EMBL" id="ONG59064.1"/>
    </source>
</evidence>
<comment type="caution">
    <text evidence="2">The sequence shown here is derived from an EMBL/GenBank/DDBJ whole genome shotgun (WGS) entry which is preliminary data.</text>
</comment>
<dbReference type="SUPFAM" id="SSF55729">
    <property type="entry name" value="Acyl-CoA N-acyltransferases (Nat)"/>
    <property type="match status" value="1"/>
</dbReference>
<dbReference type="InterPro" id="IPR000182">
    <property type="entry name" value="GNAT_dom"/>
</dbReference>
<accession>A0A1V2H8I9</accession>
<dbReference type="Gene3D" id="3.40.630.30">
    <property type="match status" value="1"/>
</dbReference>
<dbReference type="Pfam" id="PF13508">
    <property type="entry name" value="Acetyltransf_7"/>
    <property type="match status" value="1"/>
</dbReference>
<organism evidence="2 3">
    <name type="scientific">Teichococcus deserti</name>
    <dbReference type="NCBI Taxonomy" id="1817963"/>
    <lineage>
        <taxon>Bacteria</taxon>
        <taxon>Pseudomonadati</taxon>
        <taxon>Pseudomonadota</taxon>
        <taxon>Alphaproteobacteria</taxon>
        <taxon>Acetobacterales</taxon>
        <taxon>Roseomonadaceae</taxon>
        <taxon>Roseomonas</taxon>
    </lineage>
</organism>
<dbReference type="CDD" id="cd04301">
    <property type="entry name" value="NAT_SF"/>
    <property type="match status" value="1"/>
</dbReference>
<name>A0A1V2H8I9_9PROT</name>
<keyword evidence="3" id="KW-1185">Reference proteome</keyword>
<dbReference type="InterPro" id="IPR016181">
    <property type="entry name" value="Acyl_CoA_acyltransferase"/>
</dbReference>
<gene>
    <name evidence="2" type="ORF">BKE38_01030</name>
</gene>
<evidence type="ECO:0000313" key="3">
    <source>
        <dbReference type="Proteomes" id="UP000188879"/>
    </source>
</evidence>
<dbReference type="AlphaFoldDB" id="A0A1V2H8I9"/>
<proteinExistence type="predicted"/>
<feature type="domain" description="N-acetyltransferase" evidence="1">
    <location>
        <begin position="1"/>
        <end position="140"/>
    </location>
</feature>
<reference evidence="2 3" key="1">
    <citation type="submission" date="2016-10" db="EMBL/GenBank/DDBJ databases">
        <title>Draft Genome sequence of Roseomonas sp. strain M3.</title>
        <authorList>
            <person name="Subhash Y."/>
            <person name="Lee S."/>
        </authorList>
    </citation>
    <scope>NUCLEOTIDE SEQUENCE [LARGE SCALE GENOMIC DNA]</scope>
    <source>
        <strain evidence="2 3">M3</strain>
    </source>
</reference>
<dbReference type="GO" id="GO:0016747">
    <property type="term" value="F:acyltransferase activity, transferring groups other than amino-acyl groups"/>
    <property type="evidence" value="ECO:0007669"/>
    <property type="project" value="InterPro"/>
</dbReference>